<feature type="region of interest" description="Disordered" evidence="12">
    <location>
        <begin position="272"/>
        <end position="319"/>
    </location>
</feature>
<feature type="transmembrane region" description="Helical" evidence="13">
    <location>
        <begin position="153"/>
        <end position="173"/>
    </location>
</feature>
<proteinExistence type="inferred from homology"/>
<protein>
    <recommendedName>
        <fullName evidence="16">Transmembrane protein</fullName>
    </recommendedName>
</protein>
<evidence type="ECO:0000313" key="15">
    <source>
        <dbReference type="Proteomes" id="UP000193411"/>
    </source>
</evidence>
<accession>A0A1Y2HCI6</accession>
<keyword evidence="4" id="KW-0633">Potassium transport</keyword>
<dbReference type="OrthoDB" id="206005at2759"/>
<reference evidence="14 15" key="1">
    <citation type="submission" date="2016-07" db="EMBL/GenBank/DDBJ databases">
        <title>Pervasive Adenine N6-methylation of Active Genes in Fungi.</title>
        <authorList>
            <consortium name="DOE Joint Genome Institute"/>
            <person name="Mondo S.J."/>
            <person name="Dannebaum R.O."/>
            <person name="Kuo R.C."/>
            <person name="Labutti K."/>
            <person name="Haridas S."/>
            <person name="Kuo A."/>
            <person name="Salamov A."/>
            <person name="Ahrendt S.R."/>
            <person name="Lipzen A."/>
            <person name="Sullivan W."/>
            <person name="Andreopoulos W.B."/>
            <person name="Clum A."/>
            <person name="Lindquist E."/>
            <person name="Daum C."/>
            <person name="Ramamoorthy G.K."/>
            <person name="Gryganskyi A."/>
            <person name="Culley D."/>
            <person name="Magnuson J.K."/>
            <person name="James T.Y."/>
            <person name="O'Malley M.A."/>
            <person name="Stajich J.E."/>
            <person name="Spatafora J.W."/>
            <person name="Visel A."/>
            <person name="Grigoriev I.V."/>
        </authorList>
    </citation>
    <scope>NUCLEOTIDE SEQUENCE [LARGE SCALE GENOMIC DNA]</scope>
    <source>
        <strain evidence="14 15">PL171</strain>
    </source>
</reference>
<evidence type="ECO:0000256" key="1">
    <source>
        <dbReference type="ARBA" id="ARBA00004127"/>
    </source>
</evidence>
<organism evidence="14 15">
    <name type="scientific">Catenaria anguillulae PL171</name>
    <dbReference type="NCBI Taxonomy" id="765915"/>
    <lineage>
        <taxon>Eukaryota</taxon>
        <taxon>Fungi</taxon>
        <taxon>Fungi incertae sedis</taxon>
        <taxon>Blastocladiomycota</taxon>
        <taxon>Blastocladiomycetes</taxon>
        <taxon>Blastocladiales</taxon>
        <taxon>Catenariaceae</taxon>
        <taxon>Catenaria</taxon>
    </lineage>
</organism>
<evidence type="ECO:0000256" key="3">
    <source>
        <dbReference type="ARBA" id="ARBA00022448"/>
    </source>
</evidence>
<dbReference type="EMBL" id="MCFL01000060">
    <property type="protein sequence ID" value="ORZ31403.1"/>
    <property type="molecule type" value="Genomic_DNA"/>
</dbReference>
<evidence type="ECO:0000256" key="5">
    <source>
        <dbReference type="ARBA" id="ARBA00022692"/>
    </source>
</evidence>
<keyword evidence="8 13" id="KW-1133">Transmembrane helix</keyword>
<dbReference type="Pfam" id="PF05197">
    <property type="entry name" value="TRIC"/>
    <property type="match status" value="1"/>
</dbReference>
<dbReference type="Proteomes" id="UP000193411">
    <property type="component" value="Unassembled WGS sequence"/>
</dbReference>
<comment type="similarity">
    <text evidence="2">Belongs to the TMEM38 family.</text>
</comment>
<dbReference type="GO" id="GO:0012505">
    <property type="term" value="C:endomembrane system"/>
    <property type="evidence" value="ECO:0007669"/>
    <property type="project" value="UniProtKB-SubCell"/>
</dbReference>
<feature type="transmembrane region" description="Helical" evidence="13">
    <location>
        <begin position="118"/>
        <end position="141"/>
    </location>
</feature>
<evidence type="ECO:0000256" key="2">
    <source>
        <dbReference type="ARBA" id="ARBA00005766"/>
    </source>
</evidence>
<keyword evidence="9" id="KW-0406">Ion transport</keyword>
<gene>
    <name evidence="14" type="ORF">BCR44DRAFT_77595</name>
</gene>
<feature type="transmembrane region" description="Helical" evidence="13">
    <location>
        <begin position="244"/>
        <end position="261"/>
    </location>
</feature>
<dbReference type="GO" id="GO:0005267">
    <property type="term" value="F:potassium channel activity"/>
    <property type="evidence" value="ECO:0007669"/>
    <property type="project" value="UniProtKB-KW"/>
</dbReference>
<keyword evidence="10 13" id="KW-0472">Membrane</keyword>
<sequence>MSSSSSAAVTSLQLLVSQYTTQLQRYLDPSTAVALWDGLAVLPTHAEQAGFQSGPIFVSWVAVLHAIDVCVELFNNMHPETSLMHTWVAMIVLSFGGTTMASLLLSRVPGWIALNDPLAIYTAIYLLFRYTPVLSLANLIGTPLRVACAAADGIARALAITAFAIDTIHLKSAPPLSNSLVACLVCGTLSGCGGGILNAVFGVTKRTWTLGTPQVSVDVQLAAVIAAGYTFAVKYDVVDRPTAQGVACMVAAAVLVLQVLVRDVRRWCSRASSGGKKAARKPSDKPLPPSPVVKLAGNESPVPSPGPTPRKSAVSKRRN</sequence>
<evidence type="ECO:0000256" key="6">
    <source>
        <dbReference type="ARBA" id="ARBA00022826"/>
    </source>
</evidence>
<evidence type="ECO:0000256" key="11">
    <source>
        <dbReference type="ARBA" id="ARBA00023303"/>
    </source>
</evidence>
<keyword evidence="7" id="KW-0630">Potassium</keyword>
<feature type="transmembrane region" description="Helical" evidence="13">
    <location>
        <begin position="179"/>
        <end position="203"/>
    </location>
</feature>
<dbReference type="GO" id="GO:0016020">
    <property type="term" value="C:membrane"/>
    <property type="evidence" value="ECO:0007669"/>
    <property type="project" value="InterPro"/>
</dbReference>
<evidence type="ECO:0000256" key="7">
    <source>
        <dbReference type="ARBA" id="ARBA00022958"/>
    </source>
</evidence>
<feature type="transmembrane region" description="Helical" evidence="13">
    <location>
        <begin position="215"/>
        <end position="232"/>
    </location>
</feature>
<evidence type="ECO:0008006" key="16">
    <source>
        <dbReference type="Google" id="ProtNLM"/>
    </source>
</evidence>
<feature type="transmembrane region" description="Helical" evidence="13">
    <location>
        <begin position="86"/>
        <end position="106"/>
    </location>
</feature>
<keyword evidence="11" id="KW-0407">Ion channel</keyword>
<evidence type="ECO:0000256" key="4">
    <source>
        <dbReference type="ARBA" id="ARBA00022538"/>
    </source>
</evidence>
<evidence type="ECO:0000256" key="10">
    <source>
        <dbReference type="ARBA" id="ARBA00023136"/>
    </source>
</evidence>
<name>A0A1Y2HCI6_9FUNG</name>
<evidence type="ECO:0000256" key="12">
    <source>
        <dbReference type="SAM" id="MobiDB-lite"/>
    </source>
</evidence>
<evidence type="ECO:0000313" key="14">
    <source>
        <dbReference type="EMBL" id="ORZ31403.1"/>
    </source>
</evidence>
<keyword evidence="3" id="KW-0813">Transport</keyword>
<comment type="subcellular location">
    <subcellularLocation>
        <location evidence="1">Endomembrane system</location>
        <topology evidence="1">Multi-pass membrane protein</topology>
    </subcellularLocation>
</comment>
<dbReference type="InterPro" id="IPR007866">
    <property type="entry name" value="TRIC_channel"/>
</dbReference>
<comment type="caution">
    <text evidence="14">The sequence shown here is derived from an EMBL/GenBank/DDBJ whole genome shotgun (WGS) entry which is preliminary data.</text>
</comment>
<evidence type="ECO:0000256" key="13">
    <source>
        <dbReference type="SAM" id="Phobius"/>
    </source>
</evidence>
<evidence type="ECO:0000256" key="9">
    <source>
        <dbReference type="ARBA" id="ARBA00023065"/>
    </source>
</evidence>
<dbReference type="AlphaFoldDB" id="A0A1Y2HCI6"/>
<keyword evidence="15" id="KW-1185">Reference proteome</keyword>
<keyword evidence="6" id="KW-0631">Potassium channel</keyword>
<keyword evidence="5 13" id="KW-0812">Transmembrane</keyword>
<evidence type="ECO:0000256" key="8">
    <source>
        <dbReference type="ARBA" id="ARBA00022989"/>
    </source>
</evidence>
<dbReference type="GO" id="GO:0042802">
    <property type="term" value="F:identical protein binding"/>
    <property type="evidence" value="ECO:0007669"/>
    <property type="project" value="InterPro"/>
</dbReference>